<organism evidence="1">
    <name type="scientific">Arundo donax</name>
    <name type="common">Giant reed</name>
    <name type="synonym">Donax arundinaceus</name>
    <dbReference type="NCBI Taxonomy" id="35708"/>
    <lineage>
        <taxon>Eukaryota</taxon>
        <taxon>Viridiplantae</taxon>
        <taxon>Streptophyta</taxon>
        <taxon>Embryophyta</taxon>
        <taxon>Tracheophyta</taxon>
        <taxon>Spermatophyta</taxon>
        <taxon>Magnoliopsida</taxon>
        <taxon>Liliopsida</taxon>
        <taxon>Poales</taxon>
        <taxon>Poaceae</taxon>
        <taxon>PACMAD clade</taxon>
        <taxon>Arundinoideae</taxon>
        <taxon>Arundineae</taxon>
        <taxon>Arundo</taxon>
    </lineage>
</organism>
<accession>A0A0A9DI98</accession>
<sequence length="66" mass="7414">MVICVCMRYISNCILFLPSTMTCSSPACSMKKIGHCHCRQLLWLFASSLPSSCFTAIFPRICPCNF</sequence>
<name>A0A0A9DI98_ARUDO</name>
<dbReference type="AlphaFoldDB" id="A0A0A9DI98"/>
<reference evidence="1" key="1">
    <citation type="submission" date="2014-09" db="EMBL/GenBank/DDBJ databases">
        <authorList>
            <person name="Magalhaes I.L.F."/>
            <person name="Oliveira U."/>
            <person name="Santos F.R."/>
            <person name="Vidigal T.H.D.A."/>
            <person name="Brescovit A.D."/>
            <person name="Santos A.J."/>
        </authorList>
    </citation>
    <scope>NUCLEOTIDE SEQUENCE</scope>
    <source>
        <tissue evidence="1">Shoot tissue taken approximately 20 cm above the soil surface</tissue>
    </source>
</reference>
<reference evidence="1" key="2">
    <citation type="journal article" date="2015" name="Data Brief">
        <title>Shoot transcriptome of the giant reed, Arundo donax.</title>
        <authorList>
            <person name="Barrero R.A."/>
            <person name="Guerrero F.D."/>
            <person name="Moolhuijzen P."/>
            <person name="Goolsby J.A."/>
            <person name="Tidwell J."/>
            <person name="Bellgard S.E."/>
            <person name="Bellgard M.I."/>
        </authorList>
    </citation>
    <scope>NUCLEOTIDE SEQUENCE</scope>
    <source>
        <tissue evidence="1">Shoot tissue taken approximately 20 cm above the soil surface</tissue>
    </source>
</reference>
<proteinExistence type="predicted"/>
<evidence type="ECO:0000313" key="1">
    <source>
        <dbReference type="EMBL" id="JAD86398.1"/>
    </source>
</evidence>
<protein>
    <submittedName>
        <fullName evidence="1">Uncharacterized protein</fullName>
    </submittedName>
</protein>
<dbReference type="EMBL" id="GBRH01211497">
    <property type="protein sequence ID" value="JAD86398.1"/>
    <property type="molecule type" value="Transcribed_RNA"/>
</dbReference>